<dbReference type="Proteomes" id="UP000011014">
    <property type="component" value="Unassembled WGS sequence"/>
</dbReference>
<dbReference type="InterPro" id="IPR023780">
    <property type="entry name" value="Chromo_domain"/>
</dbReference>
<protein>
    <recommendedName>
        <fullName evidence="4">Chromo domain-containing protein</fullName>
    </recommendedName>
</protein>
<feature type="compositionally biased region" description="Basic and acidic residues" evidence="3">
    <location>
        <begin position="146"/>
        <end position="157"/>
    </location>
</feature>
<dbReference type="InterPro" id="IPR051219">
    <property type="entry name" value="Heterochromatin_chromo-domain"/>
</dbReference>
<feature type="compositionally biased region" description="Basic and acidic residues" evidence="3">
    <location>
        <begin position="56"/>
        <end position="69"/>
    </location>
</feature>
<evidence type="ECO:0000256" key="2">
    <source>
        <dbReference type="ARBA" id="ARBA00023242"/>
    </source>
</evidence>
<feature type="compositionally biased region" description="Basic and acidic residues" evidence="3">
    <location>
        <begin position="782"/>
        <end position="807"/>
    </location>
</feature>
<feature type="compositionally biased region" description="Polar residues" evidence="3">
    <location>
        <begin position="679"/>
        <end position="689"/>
    </location>
</feature>
<evidence type="ECO:0000259" key="4">
    <source>
        <dbReference type="PROSITE" id="PS50013"/>
    </source>
</evidence>
<evidence type="ECO:0000256" key="1">
    <source>
        <dbReference type="ARBA" id="ARBA00004123"/>
    </source>
</evidence>
<gene>
    <name evidence="5" type="ORF">GSOID_T00023420001</name>
</gene>
<reference evidence="5" key="1">
    <citation type="journal article" date="2010" name="Science">
        <title>Plasticity of animal genome architecture unmasked by rapid evolution of a pelagic tunicate.</title>
        <authorList>
            <person name="Denoeud F."/>
            <person name="Henriet S."/>
            <person name="Mungpakdee S."/>
            <person name="Aury J.M."/>
            <person name="Da Silva C."/>
            <person name="Brinkmann H."/>
            <person name="Mikhaleva J."/>
            <person name="Olsen L.C."/>
            <person name="Jubin C."/>
            <person name="Canestro C."/>
            <person name="Bouquet J.M."/>
            <person name="Danks G."/>
            <person name="Poulain J."/>
            <person name="Campsteijn C."/>
            <person name="Adamski M."/>
            <person name="Cross I."/>
            <person name="Yadetie F."/>
            <person name="Muffato M."/>
            <person name="Louis A."/>
            <person name="Butcher S."/>
            <person name="Tsagkogeorga G."/>
            <person name="Konrad A."/>
            <person name="Singh S."/>
            <person name="Jensen M.F."/>
            <person name="Cong E.H."/>
            <person name="Eikeseth-Otteraa H."/>
            <person name="Noel B."/>
            <person name="Anthouard V."/>
            <person name="Porcel B.M."/>
            <person name="Kachouri-Lafond R."/>
            <person name="Nishino A."/>
            <person name="Ugolini M."/>
            <person name="Chourrout P."/>
            <person name="Nishida H."/>
            <person name="Aasland R."/>
            <person name="Huzurbazar S."/>
            <person name="Westhof E."/>
            <person name="Delsuc F."/>
            <person name="Lehrach H."/>
            <person name="Reinhardt R."/>
            <person name="Weissenbach J."/>
            <person name="Roy S.W."/>
            <person name="Artiguenave F."/>
            <person name="Postlethwait J.H."/>
            <person name="Manak J.R."/>
            <person name="Thompson E.M."/>
            <person name="Jaillon O."/>
            <person name="Du Pasquier L."/>
            <person name="Boudinot P."/>
            <person name="Liberles D.A."/>
            <person name="Volff J.N."/>
            <person name="Philippe H."/>
            <person name="Lenhard B."/>
            <person name="Roest Crollius H."/>
            <person name="Wincker P."/>
            <person name="Chourrout D."/>
        </authorList>
    </citation>
    <scope>NUCLEOTIDE SEQUENCE [LARGE SCALE GENOMIC DNA]</scope>
</reference>
<feature type="compositionally biased region" description="Low complexity" evidence="3">
    <location>
        <begin position="690"/>
        <end position="703"/>
    </location>
</feature>
<sequence>VKIFDYSAKQSESTKSSDAQESCAKKTETEKTVEKEAISEETKMPSLMPKRRRKSDKKEKIKSSEKSTESFDGEEETSHKSQLKKTAPTCERIDTRSKIHDSPERYSTETDKWALPVLSPDKPRGWERTDSRNCQKSTPKNNFICERIDSRPKRDELSTNSGSYVEAPARSGNSREKEAHYESPSKTSRDRPREWGKSENKRGEARRTDDGFKRDEGENRRQRRPESENRNFHSNRNWRDETFSYTKIKDERDGKRSSRRSRDRIERTKEQSKEYSIYEERAKNEDEKMKHPRDIDTRTRNYEPFSSLAERLRLKKENRKALLQQKNENDKKLQSKIEENLHPKEKESDKEKTPESINEKTQESIKTKVDENVVENPENQVKTVLDEPESKKENLVITAFGNRIIESDKKLIRRKVESKKEKNAKDDDIDPFKIFEDRKLDDILKRTKNKNSCQKTQKPAVKTISKVSENGLGVRKGIWKRTKSYQKTVKSTEEEASKMISTDDSSETKKLIKSVSKSPEKKEEVSNDESSFKNSSSEESKILPETSEIQSENQNDNLEEKEKRHEIMEGSFEDSMPALDELDFVDKNEYTSDYRDNKKIKEAFQEKVVQEVPNLDKLRYDEVSTMKKNEVLPEKMEKLTSEDDFLSQEDKQSSLLNNEYLNTDICSFEELLQPLPPINDNSENFSCLESTSKSPQKTDSSSSIERNDQITRSKFPKLSVDENKAAPPSPISFSFGSVLVSSPKNQQSDNSPSENESSVVENLVESESNAQIQNTPVEEDELNSKDDEESQKKNEPEESSLKKEDSFLRTSNSQKIEAKKTKKSQEKTSNNRLRENEFAATWKAQNPKISQRNSKKNTPKKKPEKLKVPRKRRKLSAEAEEVYEVEKILRKRSKKGIEEYEVKWVGYGQSHNTWEIIENLDNCPELMKEFEMQESKKRACKNSESTAAALKLPQKKK</sequence>
<organism evidence="5">
    <name type="scientific">Oikopleura dioica</name>
    <name type="common">Tunicate</name>
    <dbReference type="NCBI Taxonomy" id="34765"/>
    <lineage>
        <taxon>Eukaryota</taxon>
        <taxon>Metazoa</taxon>
        <taxon>Chordata</taxon>
        <taxon>Tunicata</taxon>
        <taxon>Appendicularia</taxon>
        <taxon>Copelata</taxon>
        <taxon>Oikopleuridae</taxon>
        <taxon>Oikopleura</taxon>
    </lineage>
</organism>
<feature type="compositionally biased region" description="Basic and acidic residues" evidence="3">
    <location>
        <begin position="173"/>
        <end position="256"/>
    </location>
</feature>
<feature type="compositionally biased region" description="Polar residues" evidence="3">
    <location>
        <begin position="547"/>
        <end position="556"/>
    </location>
</feature>
<feature type="compositionally biased region" description="Basic and acidic residues" evidence="3">
    <location>
        <begin position="263"/>
        <end position="301"/>
    </location>
</feature>
<dbReference type="AlphaFoldDB" id="E4Z0X7"/>
<keyword evidence="2" id="KW-0539">Nucleus</keyword>
<feature type="region of interest" description="Disordered" evidence="3">
    <location>
        <begin position="483"/>
        <end position="565"/>
    </location>
</feature>
<feature type="region of interest" description="Disordered" evidence="3">
    <location>
        <begin position="677"/>
        <end position="877"/>
    </location>
</feature>
<dbReference type="EMBL" id="FN656397">
    <property type="protein sequence ID" value="CBY41355.1"/>
    <property type="molecule type" value="Genomic_DNA"/>
</dbReference>
<feature type="compositionally biased region" description="Polar residues" evidence="3">
    <location>
        <begin position="8"/>
        <end position="20"/>
    </location>
</feature>
<dbReference type="InterPro" id="IPR016197">
    <property type="entry name" value="Chromo-like_dom_sf"/>
</dbReference>
<feature type="compositionally biased region" description="Basic and acidic residues" evidence="3">
    <location>
        <begin position="121"/>
        <end position="133"/>
    </location>
</feature>
<feature type="compositionally biased region" description="Basic and acidic residues" evidence="3">
    <location>
        <begin position="91"/>
        <end position="112"/>
    </location>
</feature>
<dbReference type="PROSITE" id="PS50013">
    <property type="entry name" value="CHROMO_2"/>
    <property type="match status" value="1"/>
</dbReference>
<proteinExistence type="predicted"/>
<dbReference type="Gene3D" id="2.40.50.40">
    <property type="match status" value="1"/>
</dbReference>
<evidence type="ECO:0000256" key="3">
    <source>
        <dbReference type="SAM" id="MobiDB-lite"/>
    </source>
</evidence>
<feature type="compositionally biased region" description="Basic and acidic residues" evidence="3">
    <location>
        <begin position="816"/>
        <end position="826"/>
    </location>
</feature>
<feature type="non-terminal residue" evidence="5">
    <location>
        <position position="1"/>
    </location>
</feature>
<feature type="compositionally biased region" description="Polar residues" evidence="3">
    <location>
        <begin position="731"/>
        <end position="747"/>
    </location>
</feature>
<feature type="compositionally biased region" description="Basic residues" evidence="3">
    <location>
        <begin position="853"/>
        <end position="874"/>
    </location>
</feature>
<dbReference type="SMART" id="SM00298">
    <property type="entry name" value="CHROMO"/>
    <property type="match status" value="1"/>
</dbReference>
<evidence type="ECO:0000313" key="5">
    <source>
        <dbReference type="EMBL" id="CBY41355.1"/>
    </source>
</evidence>
<feature type="compositionally biased region" description="Polar residues" evidence="3">
    <location>
        <begin position="843"/>
        <end position="852"/>
    </location>
</feature>
<feature type="compositionally biased region" description="Low complexity" evidence="3">
    <location>
        <begin position="748"/>
        <end position="769"/>
    </location>
</feature>
<feature type="compositionally biased region" description="Basic and acidic residues" evidence="3">
    <location>
        <begin position="327"/>
        <end position="371"/>
    </location>
</feature>
<feature type="domain" description="Chromo" evidence="4">
    <location>
        <begin position="883"/>
        <end position="942"/>
    </location>
</feature>
<dbReference type="SUPFAM" id="SSF54160">
    <property type="entry name" value="Chromo domain-like"/>
    <property type="match status" value="1"/>
</dbReference>
<feature type="compositionally biased region" description="Basic and acidic residues" evidence="3">
    <location>
        <begin position="23"/>
        <end position="43"/>
    </location>
</feature>
<dbReference type="PANTHER" id="PTHR22812">
    <property type="entry name" value="CHROMOBOX PROTEIN"/>
    <property type="match status" value="1"/>
</dbReference>
<name>E4Z0X7_OIKDI</name>
<feature type="region of interest" description="Disordered" evidence="3">
    <location>
        <begin position="1"/>
        <end position="387"/>
    </location>
</feature>
<accession>E4Z0X7</accession>
<dbReference type="Pfam" id="PF00385">
    <property type="entry name" value="Chromo"/>
    <property type="match status" value="1"/>
</dbReference>
<dbReference type="InterPro" id="IPR000953">
    <property type="entry name" value="Chromo/chromo_shadow_dom"/>
</dbReference>
<dbReference type="GO" id="GO:0005634">
    <property type="term" value="C:nucleus"/>
    <property type="evidence" value="ECO:0007669"/>
    <property type="project" value="UniProtKB-SubCell"/>
</dbReference>
<comment type="subcellular location">
    <subcellularLocation>
        <location evidence="1">Nucleus</location>
    </subcellularLocation>
</comment>
<dbReference type="CDD" id="cd00024">
    <property type="entry name" value="CD_CSD"/>
    <property type="match status" value="1"/>
</dbReference>